<dbReference type="RefSeq" id="WP_113919305.1">
    <property type="nucleotide sequence ID" value="NZ_QNRX01000001.1"/>
</dbReference>
<feature type="transmembrane region" description="Helical" evidence="10">
    <location>
        <begin position="15"/>
        <end position="39"/>
    </location>
</feature>
<keyword evidence="11" id="KW-0969">Cilium</keyword>
<keyword evidence="12" id="KW-1185">Reference proteome</keyword>
<evidence type="ECO:0000256" key="9">
    <source>
        <dbReference type="ARBA" id="ARBA00023136"/>
    </source>
</evidence>
<dbReference type="EMBL" id="QNRX01000001">
    <property type="protein sequence ID" value="RBP70096.1"/>
    <property type="molecule type" value="Genomic_DNA"/>
</dbReference>
<reference evidence="11 12" key="1">
    <citation type="submission" date="2018-06" db="EMBL/GenBank/DDBJ databases">
        <title>Genomic Encyclopedia of Type Strains, Phase IV (KMG-IV): sequencing the most valuable type-strain genomes for metagenomic binning, comparative biology and taxonomic classification.</title>
        <authorList>
            <person name="Goeker M."/>
        </authorList>
    </citation>
    <scope>NUCLEOTIDE SEQUENCE [LARGE SCALE GENOMIC DNA]</scope>
    <source>
        <strain evidence="11 12">DSM 22112</strain>
    </source>
</reference>
<evidence type="ECO:0000256" key="3">
    <source>
        <dbReference type="ARBA" id="ARBA00008281"/>
    </source>
</evidence>
<dbReference type="PANTHER" id="PTHR35091:SF2">
    <property type="entry name" value="FLAGELLAR PROTEIN FLIL"/>
    <property type="match status" value="1"/>
</dbReference>
<protein>
    <recommendedName>
        <fullName evidence="10">Flagellar protein FliL</fullName>
    </recommendedName>
</protein>
<keyword evidence="11" id="KW-0966">Cell projection</keyword>
<keyword evidence="11" id="KW-0282">Flagellum</keyword>
<keyword evidence="8 10" id="KW-1133">Transmembrane helix</keyword>
<sequence>MAKSEASSETKSKRLVAIIIIVLLLMLIGLVLAIGYYMVGGDLDVFGSKEAEPKEEHTVLLDEFVLNLRPENNVKNYIKVKVALMCKDKKDVKVIEANVNKLRDVIIADLREKTATEILDNGNISNIKTEMVTNLNTSLNRDMINGVYFIDLVVQ</sequence>
<evidence type="ECO:0000313" key="12">
    <source>
        <dbReference type="Proteomes" id="UP000253490"/>
    </source>
</evidence>
<dbReference type="InterPro" id="IPR005503">
    <property type="entry name" value="FliL"/>
</dbReference>
<dbReference type="AlphaFoldDB" id="A0A366IFH5"/>
<evidence type="ECO:0000256" key="4">
    <source>
        <dbReference type="ARBA" id="ARBA00022475"/>
    </source>
</evidence>
<keyword evidence="6 10" id="KW-0812">Transmembrane</keyword>
<keyword evidence="5 10" id="KW-0145">Chemotaxis</keyword>
<dbReference type="GO" id="GO:0071978">
    <property type="term" value="P:bacterial-type flagellum-dependent swarming motility"/>
    <property type="evidence" value="ECO:0007669"/>
    <property type="project" value="TreeGrafter"/>
</dbReference>
<evidence type="ECO:0000256" key="5">
    <source>
        <dbReference type="ARBA" id="ARBA00022500"/>
    </source>
</evidence>
<comment type="subcellular location">
    <subcellularLocation>
        <location evidence="2">Cell membrane</location>
        <topology evidence="2">Single-pass membrane protein</topology>
    </subcellularLocation>
</comment>
<keyword evidence="4 10" id="KW-1003">Cell membrane</keyword>
<evidence type="ECO:0000256" key="1">
    <source>
        <dbReference type="ARBA" id="ARBA00002254"/>
    </source>
</evidence>
<evidence type="ECO:0000313" key="11">
    <source>
        <dbReference type="EMBL" id="RBP70096.1"/>
    </source>
</evidence>
<evidence type="ECO:0000256" key="7">
    <source>
        <dbReference type="ARBA" id="ARBA00022779"/>
    </source>
</evidence>
<proteinExistence type="inferred from homology"/>
<keyword evidence="7 10" id="KW-0283">Flagellar rotation</keyword>
<dbReference type="GO" id="GO:0005886">
    <property type="term" value="C:plasma membrane"/>
    <property type="evidence" value="ECO:0007669"/>
    <property type="project" value="UniProtKB-SubCell"/>
</dbReference>
<organism evidence="11 12">
    <name type="scientific">Alkalibaculum bacchi</name>
    <dbReference type="NCBI Taxonomy" id="645887"/>
    <lineage>
        <taxon>Bacteria</taxon>
        <taxon>Bacillati</taxon>
        <taxon>Bacillota</taxon>
        <taxon>Clostridia</taxon>
        <taxon>Eubacteriales</taxon>
        <taxon>Eubacteriaceae</taxon>
        <taxon>Alkalibaculum</taxon>
    </lineage>
</organism>
<dbReference type="OrthoDB" id="166089at2"/>
<evidence type="ECO:0000256" key="10">
    <source>
        <dbReference type="RuleBase" id="RU364125"/>
    </source>
</evidence>
<accession>A0A366IFH5</accession>
<dbReference type="PANTHER" id="PTHR35091">
    <property type="entry name" value="FLAGELLAR PROTEIN FLIL"/>
    <property type="match status" value="1"/>
</dbReference>
<keyword evidence="9 10" id="KW-0472">Membrane</keyword>
<name>A0A366IFH5_9FIRM</name>
<dbReference type="GO" id="GO:0006935">
    <property type="term" value="P:chemotaxis"/>
    <property type="evidence" value="ECO:0007669"/>
    <property type="project" value="UniProtKB-KW"/>
</dbReference>
<dbReference type="Proteomes" id="UP000253490">
    <property type="component" value="Unassembled WGS sequence"/>
</dbReference>
<comment type="caution">
    <text evidence="11">The sequence shown here is derived from an EMBL/GenBank/DDBJ whole genome shotgun (WGS) entry which is preliminary data.</text>
</comment>
<dbReference type="GO" id="GO:0009425">
    <property type="term" value="C:bacterial-type flagellum basal body"/>
    <property type="evidence" value="ECO:0007669"/>
    <property type="project" value="InterPro"/>
</dbReference>
<evidence type="ECO:0000256" key="2">
    <source>
        <dbReference type="ARBA" id="ARBA00004162"/>
    </source>
</evidence>
<evidence type="ECO:0000256" key="8">
    <source>
        <dbReference type="ARBA" id="ARBA00022989"/>
    </source>
</evidence>
<comment type="similarity">
    <text evidence="3 10">Belongs to the FliL family.</text>
</comment>
<comment type="function">
    <text evidence="1 10">Controls the rotational direction of flagella during chemotaxis.</text>
</comment>
<dbReference type="Pfam" id="PF03748">
    <property type="entry name" value="FliL"/>
    <property type="match status" value="1"/>
</dbReference>
<gene>
    <name evidence="11" type="ORF">DES36_101150</name>
</gene>
<evidence type="ECO:0000256" key="6">
    <source>
        <dbReference type="ARBA" id="ARBA00022692"/>
    </source>
</evidence>